<accession>A0A5S6Q7T7</accession>
<organism evidence="1 2">
    <name type="scientific">Trichuris muris</name>
    <name type="common">Mouse whipworm</name>
    <dbReference type="NCBI Taxonomy" id="70415"/>
    <lineage>
        <taxon>Eukaryota</taxon>
        <taxon>Metazoa</taxon>
        <taxon>Ecdysozoa</taxon>
        <taxon>Nematoda</taxon>
        <taxon>Enoplea</taxon>
        <taxon>Dorylaimia</taxon>
        <taxon>Trichinellida</taxon>
        <taxon>Trichuridae</taxon>
        <taxon>Trichuris</taxon>
    </lineage>
</organism>
<keyword evidence="1" id="KW-1185">Reference proteome</keyword>
<evidence type="ECO:0000313" key="2">
    <source>
        <dbReference type="WBParaSite" id="TMUE_1000003248.1"/>
    </source>
</evidence>
<sequence length="313" mass="35851">MMLTRLFDDFLSMQLLFFCDFGKLFKLAAAQMCATSCSSGTPNETEKSDNGCKDTSPLEKIGMLIGNFVGAFLISNVYCCETLERAECLNFFPTKKSLALSLFYLDSTFTLFGKVTIFFKIVDQMSSKRITHCHRLLTTAAEMKLNCVWILAVQDSTQKAQVVKTLERSGIYERSSVIEHDSLYAGVKPGKWAAVQCFHMEQRPEERSGIYERSSVIEQDRLYVGVKRGKWAAVQCFHMEQRPEERSGIYERSSVIEHDSVYVGVKPGKWAAVQCLHMEQRPEGGSKNKYTEMSRFICREKWHLRKKQRNRTG</sequence>
<dbReference type="AlphaFoldDB" id="A0A5S6Q7T7"/>
<name>A0A5S6Q7T7_TRIMR</name>
<dbReference type="Proteomes" id="UP000046395">
    <property type="component" value="Unassembled WGS sequence"/>
</dbReference>
<protein>
    <submittedName>
        <fullName evidence="2">Uncharacterized protein</fullName>
    </submittedName>
</protein>
<evidence type="ECO:0000313" key="1">
    <source>
        <dbReference type="Proteomes" id="UP000046395"/>
    </source>
</evidence>
<reference evidence="2" key="1">
    <citation type="submission" date="2019-12" db="UniProtKB">
        <authorList>
            <consortium name="WormBaseParasite"/>
        </authorList>
    </citation>
    <scope>IDENTIFICATION</scope>
</reference>
<dbReference type="WBParaSite" id="TMUE_1000003248.1">
    <property type="protein sequence ID" value="TMUE_1000003248.1"/>
    <property type="gene ID" value="WBGene00289582"/>
</dbReference>
<proteinExistence type="predicted"/>